<dbReference type="AlphaFoldDB" id="A0A378JHD9"/>
<reference evidence="2 3" key="1">
    <citation type="submission" date="2018-06" db="EMBL/GenBank/DDBJ databases">
        <authorList>
            <consortium name="Pathogen Informatics"/>
            <person name="Doyle S."/>
        </authorList>
    </citation>
    <scope>NUCLEOTIDE SEQUENCE [LARGE SCALE GENOMIC DNA]</scope>
    <source>
        <strain evidence="2 3">NCTC13292</strain>
    </source>
</reference>
<protein>
    <submittedName>
        <fullName evidence="2">Uncharacterized protein</fullName>
    </submittedName>
</protein>
<name>A0A378JHD9_9GAMM</name>
<evidence type="ECO:0000313" key="3">
    <source>
        <dbReference type="Proteomes" id="UP000254677"/>
    </source>
</evidence>
<accession>A0A378JHD9</accession>
<proteinExistence type="predicted"/>
<evidence type="ECO:0000256" key="1">
    <source>
        <dbReference type="SAM" id="MobiDB-lite"/>
    </source>
</evidence>
<sequence>MSRKEKTPKAEKVTTTKKKKLGSENLKEVSGGRLSPTRIPWLPRGR</sequence>
<dbReference type="Proteomes" id="UP000254677">
    <property type="component" value="Unassembled WGS sequence"/>
</dbReference>
<dbReference type="EMBL" id="UGOA01000001">
    <property type="protein sequence ID" value="STX44090.1"/>
    <property type="molecule type" value="Genomic_DNA"/>
</dbReference>
<feature type="compositionally biased region" description="Basic and acidic residues" evidence="1">
    <location>
        <begin position="1"/>
        <end position="14"/>
    </location>
</feature>
<gene>
    <name evidence="2" type="ORF">NCTC13292_02558</name>
</gene>
<organism evidence="2 3">
    <name type="scientific">Legionella donaldsonii</name>
    <dbReference type="NCBI Taxonomy" id="45060"/>
    <lineage>
        <taxon>Bacteria</taxon>
        <taxon>Pseudomonadati</taxon>
        <taxon>Pseudomonadota</taxon>
        <taxon>Gammaproteobacteria</taxon>
        <taxon>Legionellales</taxon>
        <taxon>Legionellaceae</taxon>
        <taxon>Legionella</taxon>
    </lineage>
</organism>
<keyword evidence="3" id="KW-1185">Reference proteome</keyword>
<dbReference type="RefSeq" id="WP_181879400.1">
    <property type="nucleotide sequence ID" value="NZ_CAXYJE010000001.1"/>
</dbReference>
<feature type="region of interest" description="Disordered" evidence="1">
    <location>
        <begin position="1"/>
        <end position="46"/>
    </location>
</feature>
<evidence type="ECO:0000313" key="2">
    <source>
        <dbReference type="EMBL" id="STX44090.1"/>
    </source>
</evidence>